<evidence type="ECO:0000313" key="6">
    <source>
        <dbReference type="Proteomes" id="UP000250043"/>
    </source>
</evidence>
<reference evidence="5 6" key="1">
    <citation type="submission" date="2016-07" db="EMBL/GenBank/DDBJ databases">
        <title>Draft genome of the white-rot fungus Obba rivulosa 3A-2.</title>
        <authorList>
            <consortium name="DOE Joint Genome Institute"/>
            <person name="Miettinen O."/>
            <person name="Riley R."/>
            <person name="Acob R."/>
            <person name="Barry K."/>
            <person name="Cullen D."/>
            <person name="De Vries R."/>
            <person name="Hainaut M."/>
            <person name="Hatakka A."/>
            <person name="Henrissat B."/>
            <person name="Hilden K."/>
            <person name="Kuo R."/>
            <person name="Labutti K."/>
            <person name="Lipzen A."/>
            <person name="Makela M.R."/>
            <person name="Sandor L."/>
            <person name="Spatafora J.W."/>
            <person name="Grigoriev I.V."/>
            <person name="Hibbett D.S."/>
        </authorList>
    </citation>
    <scope>NUCLEOTIDE SEQUENCE [LARGE SCALE GENOMIC DNA]</scope>
    <source>
        <strain evidence="5 6">3A-2</strain>
    </source>
</reference>
<gene>
    <name evidence="5" type="ORF">OBBRIDRAFT_821286</name>
</gene>
<dbReference type="PANTHER" id="PTHR35897">
    <property type="entry name" value="METHYLTRANSFERASE AUSD"/>
    <property type="match status" value="1"/>
</dbReference>
<dbReference type="OrthoDB" id="2094832at2759"/>
<dbReference type="SUPFAM" id="SSF53335">
    <property type="entry name" value="S-adenosyl-L-methionine-dependent methyltransferases"/>
    <property type="match status" value="1"/>
</dbReference>
<protein>
    <recommendedName>
        <fullName evidence="7">Methyltransferase domain-containing protein</fullName>
    </recommendedName>
</protein>
<keyword evidence="2" id="KW-0808">Transferase</keyword>
<dbReference type="InterPro" id="IPR029063">
    <property type="entry name" value="SAM-dependent_MTases_sf"/>
</dbReference>
<dbReference type="Gene3D" id="3.40.50.150">
    <property type="entry name" value="Vaccinia Virus protein VP39"/>
    <property type="match status" value="1"/>
</dbReference>
<evidence type="ECO:0000256" key="4">
    <source>
        <dbReference type="ARBA" id="ARBA00038314"/>
    </source>
</evidence>
<comment type="similarity">
    <text evidence="4">Belongs to the class I-like SAM-binding methyltransferase superfamily.</text>
</comment>
<evidence type="ECO:0008006" key="7">
    <source>
        <dbReference type="Google" id="ProtNLM"/>
    </source>
</evidence>
<dbReference type="InterPro" id="IPR051654">
    <property type="entry name" value="Meroterpenoid_MTases"/>
</dbReference>
<evidence type="ECO:0000256" key="1">
    <source>
        <dbReference type="ARBA" id="ARBA00005179"/>
    </source>
</evidence>
<keyword evidence="3" id="KW-0949">S-adenosyl-L-methionine</keyword>
<keyword evidence="6" id="KW-1185">Reference proteome</keyword>
<dbReference type="AlphaFoldDB" id="A0A8E2ASP0"/>
<comment type="pathway">
    <text evidence="1">Secondary metabolite biosynthesis.</text>
</comment>
<dbReference type="EMBL" id="KV722550">
    <property type="protein sequence ID" value="OCH86002.1"/>
    <property type="molecule type" value="Genomic_DNA"/>
</dbReference>
<organism evidence="5 6">
    <name type="scientific">Obba rivulosa</name>
    <dbReference type="NCBI Taxonomy" id="1052685"/>
    <lineage>
        <taxon>Eukaryota</taxon>
        <taxon>Fungi</taxon>
        <taxon>Dikarya</taxon>
        <taxon>Basidiomycota</taxon>
        <taxon>Agaricomycotina</taxon>
        <taxon>Agaricomycetes</taxon>
        <taxon>Polyporales</taxon>
        <taxon>Gelatoporiaceae</taxon>
        <taxon>Obba</taxon>
    </lineage>
</organism>
<evidence type="ECO:0000256" key="2">
    <source>
        <dbReference type="ARBA" id="ARBA00022679"/>
    </source>
</evidence>
<sequence length="317" mass="35750">MASSLSYLHPSTQYLSMTMMMSVHLEHRILVPEEKLTPKPILRLDPSLLNLSQKTRIFLCDEVTQDNAELRRRIFDVQNEAYEKHPSPYIYAFKFLATTMSETPIYPTVLEAGVSGDTLLLDLGCCMGTDVRKLVYDGYPASNILACDTRQDFIDLGYKLFGDANTCPVHFFTSDIFEVPVQFDEVPPGLLTSEVADLEELTDSLTHIYAGALFDLFDQPMQKSLALRLLTLLRRKKGSIIFGVQRGLSEEGYVDGLSRDRNAHSPKSWASMWKEAFAEAEGEEFADTRVFTEATLSGASDLGMYKGQMLHWSVRIM</sequence>
<evidence type="ECO:0000313" key="5">
    <source>
        <dbReference type="EMBL" id="OCH86002.1"/>
    </source>
</evidence>
<accession>A0A8E2ASP0</accession>
<proteinExistence type="inferred from homology"/>
<dbReference type="PANTHER" id="PTHR35897:SF1">
    <property type="entry name" value="METHYLTRANSFERASE AUSD"/>
    <property type="match status" value="1"/>
</dbReference>
<name>A0A8E2ASP0_9APHY</name>
<evidence type="ECO:0000256" key="3">
    <source>
        <dbReference type="ARBA" id="ARBA00022691"/>
    </source>
</evidence>
<dbReference type="Proteomes" id="UP000250043">
    <property type="component" value="Unassembled WGS sequence"/>
</dbReference>
<dbReference type="GO" id="GO:0016740">
    <property type="term" value="F:transferase activity"/>
    <property type="evidence" value="ECO:0007669"/>
    <property type="project" value="UniProtKB-KW"/>
</dbReference>